<name>A0A1S8XBC4_OPIVI</name>
<dbReference type="Pfam" id="PF04991">
    <property type="entry name" value="LicD"/>
    <property type="match status" value="1"/>
</dbReference>
<dbReference type="Proteomes" id="UP000243686">
    <property type="component" value="Unassembled WGS sequence"/>
</dbReference>
<evidence type="ECO:0000259" key="1">
    <source>
        <dbReference type="Pfam" id="PF04991"/>
    </source>
</evidence>
<gene>
    <name evidence="2" type="ORF">X801_00055</name>
</gene>
<organism evidence="2 3">
    <name type="scientific">Opisthorchis viverrini</name>
    <name type="common">Southeast Asian liver fluke</name>
    <dbReference type="NCBI Taxonomy" id="6198"/>
    <lineage>
        <taxon>Eukaryota</taxon>
        <taxon>Metazoa</taxon>
        <taxon>Spiralia</taxon>
        <taxon>Lophotrochozoa</taxon>
        <taxon>Platyhelminthes</taxon>
        <taxon>Trematoda</taxon>
        <taxon>Digenea</taxon>
        <taxon>Opisthorchiida</taxon>
        <taxon>Opisthorchiata</taxon>
        <taxon>Opisthorchiidae</taxon>
        <taxon>Opisthorchis</taxon>
    </lineage>
</organism>
<dbReference type="InterPro" id="IPR007074">
    <property type="entry name" value="LicD/FKTN/FKRP_NTP_transf"/>
</dbReference>
<evidence type="ECO:0000313" key="2">
    <source>
        <dbReference type="EMBL" id="OON24024.1"/>
    </source>
</evidence>
<sequence length="379" mass="43204">MKFGLINVISSISAVTVFWIYHSTNSRKTNEVANLTHIFTFHAYEINGRFQLYSDGLIQWIVEMNDNELKNSSIGQSLTTIFSALCNLSTDDPNTSASETCCVPPRIHSNKSDLIWCLERLGHIGTVPVVREAQNHSRSLPVYPPRYNHSALYVDDPQKSDSRIACRMRLERRADMYQLLLQWIRIAEEHRIVWWLNSGSLLGAVRQKDFIPFDHDADIAVLGSYDSTIEKLSARWLDNIYPLLIARRCRRDFGICLNCQGYPARYPIDPCLFCIPIARIVSGPLTFFDVFMVHAKTIIDINNPNATSIGLLDESVDSDYSKPLSYSLDDVFPLSTCTFMGLDVPCPRNADYVLAHTYGSDYLKPHMLCSQRFGLWYPL</sequence>
<dbReference type="GO" id="GO:0009100">
    <property type="term" value="P:glycoprotein metabolic process"/>
    <property type="evidence" value="ECO:0007669"/>
    <property type="project" value="UniProtKB-ARBA"/>
</dbReference>
<protein>
    <recommendedName>
        <fullName evidence="1">LicD/FKTN/FKRP nucleotidyltransferase domain-containing protein</fullName>
    </recommendedName>
</protein>
<reference evidence="2 3" key="1">
    <citation type="submission" date="2015-03" db="EMBL/GenBank/DDBJ databases">
        <title>Draft genome of the nematode, Opisthorchis viverrini.</title>
        <authorList>
            <person name="Mitreva M."/>
        </authorList>
    </citation>
    <scope>NUCLEOTIDE SEQUENCE [LARGE SCALE GENOMIC DNA]</scope>
    <source>
        <strain evidence="2">Khon Kaen</strain>
    </source>
</reference>
<dbReference type="AlphaFoldDB" id="A0A1S8XBC4"/>
<feature type="domain" description="LicD/FKTN/FKRP nucleotidyltransferase" evidence="1">
    <location>
        <begin position="188"/>
        <end position="221"/>
    </location>
</feature>
<dbReference type="EMBL" id="KV891460">
    <property type="protein sequence ID" value="OON24024.1"/>
    <property type="molecule type" value="Genomic_DNA"/>
</dbReference>
<evidence type="ECO:0000313" key="3">
    <source>
        <dbReference type="Proteomes" id="UP000243686"/>
    </source>
</evidence>
<dbReference type="PANTHER" id="PTHR43404">
    <property type="entry name" value="LIPOPOLYSACCHARIDE CHOLINEPHOSPHOTRANSFERASE LICD"/>
    <property type="match status" value="1"/>
</dbReference>
<dbReference type="InterPro" id="IPR052942">
    <property type="entry name" value="LPS_cholinephosphotransferase"/>
</dbReference>
<keyword evidence="3" id="KW-1185">Reference proteome</keyword>
<proteinExistence type="predicted"/>
<accession>A0A1S8XBC4</accession>
<dbReference type="PANTHER" id="PTHR43404:SF1">
    <property type="entry name" value="MNN4P"/>
    <property type="match status" value="1"/>
</dbReference>